<keyword evidence="1" id="KW-0732">Signal</keyword>
<dbReference type="Pfam" id="PF08239">
    <property type="entry name" value="SH3_3"/>
    <property type="match status" value="1"/>
</dbReference>
<feature type="signal peptide" evidence="1">
    <location>
        <begin position="1"/>
        <end position="24"/>
    </location>
</feature>
<accession>A0AA42J1J2</accession>
<dbReference type="EMBL" id="JAQIFT010000046">
    <property type="protein sequence ID" value="MDA3732226.1"/>
    <property type="molecule type" value="Genomic_DNA"/>
</dbReference>
<keyword evidence="4" id="KW-1185">Reference proteome</keyword>
<evidence type="ECO:0000256" key="1">
    <source>
        <dbReference type="SAM" id="SignalP"/>
    </source>
</evidence>
<dbReference type="Gene3D" id="2.30.30.40">
    <property type="entry name" value="SH3 Domains"/>
    <property type="match status" value="1"/>
</dbReference>
<protein>
    <submittedName>
        <fullName evidence="3">SH3 domain-containing protein</fullName>
    </submittedName>
</protein>
<comment type="caution">
    <text evidence="3">The sequence shown here is derived from an EMBL/GenBank/DDBJ whole genome shotgun (WGS) entry which is preliminary data.</text>
</comment>
<dbReference type="RefSeq" id="WP_271012468.1">
    <property type="nucleotide sequence ID" value="NZ_JAQIFT010000046.1"/>
</dbReference>
<name>A0AA42J1J2_9FIRM</name>
<evidence type="ECO:0000259" key="2">
    <source>
        <dbReference type="Pfam" id="PF08239"/>
    </source>
</evidence>
<proteinExistence type="predicted"/>
<sequence>MRKTTKKFILCTAVLSMMSVPTFGSIIGAIQSTGAVGYNSEERYIIELAKGTQHKVLDLQEDNDIYLIDVEGKSVYVNKDYLTIRKVITQTTMEGVKVREMASSDGKLIKTLGQGEIVSVLYQNSNWYNVVLEDGTEGYIYKTQLEDPDLKLVPQKEFQAQKVEVLNWSVAKDVVPRGAIVTIEDVYTGKTFKVKRTFGTNHADVETLTTADTQMLKSIWGGFSWERRPVIVHINGRMLAASLAGMPHAGDSLNGVSGNGMSGVLDLHFVGSKRHKEGNIAAVVDPQHQAAIQLAANYKK</sequence>
<feature type="chain" id="PRO_5041338537" evidence="1">
    <location>
        <begin position="25"/>
        <end position="300"/>
    </location>
</feature>
<feature type="domain" description="SH3b" evidence="2">
    <location>
        <begin position="95"/>
        <end position="142"/>
    </location>
</feature>
<dbReference type="InterPro" id="IPR003646">
    <property type="entry name" value="SH3-like_bac-type"/>
</dbReference>
<organism evidence="3 4">
    <name type="scientific">Holtiella tumoricola</name>
    <dbReference type="NCBI Taxonomy" id="3018743"/>
    <lineage>
        <taxon>Bacteria</taxon>
        <taxon>Bacillati</taxon>
        <taxon>Bacillota</taxon>
        <taxon>Clostridia</taxon>
        <taxon>Lachnospirales</taxon>
        <taxon>Cellulosilyticaceae</taxon>
        <taxon>Holtiella</taxon>
    </lineage>
</organism>
<evidence type="ECO:0000313" key="4">
    <source>
        <dbReference type="Proteomes" id="UP001169242"/>
    </source>
</evidence>
<reference evidence="3" key="1">
    <citation type="journal article" date="2023" name="Int. J. Syst. Evol. Microbiol.">
        <title>&lt;i&gt;Holtiella tumoricola&lt;/i&gt; gen. nov. sp. nov., isolated from a human clinical sample.</title>
        <authorList>
            <person name="Allen-Vercoe E."/>
            <person name="Daigneault M.C."/>
            <person name="Vancuren S.J."/>
            <person name="Cochrane K."/>
            <person name="O'Neal L.L."/>
            <person name="Sankaranarayanan K."/>
            <person name="Lawson P.A."/>
        </authorList>
    </citation>
    <scope>NUCLEOTIDE SEQUENCE</scope>
    <source>
        <strain evidence="3">CC70A</strain>
    </source>
</reference>
<gene>
    <name evidence="3" type="ORF">PBV87_12095</name>
</gene>
<dbReference type="AlphaFoldDB" id="A0AA42J1J2"/>
<evidence type="ECO:0000313" key="3">
    <source>
        <dbReference type="EMBL" id="MDA3732226.1"/>
    </source>
</evidence>
<dbReference type="Proteomes" id="UP001169242">
    <property type="component" value="Unassembled WGS sequence"/>
</dbReference>